<evidence type="ECO:0008006" key="3">
    <source>
        <dbReference type="Google" id="ProtNLM"/>
    </source>
</evidence>
<dbReference type="OrthoDB" id="790059at2"/>
<keyword evidence="2" id="KW-1185">Reference proteome</keyword>
<dbReference type="Gene3D" id="3.40.50.12370">
    <property type="match status" value="1"/>
</dbReference>
<protein>
    <recommendedName>
        <fullName evidence="3">Universal stress protein</fullName>
    </recommendedName>
</protein>
<dbReference type="EMBL" id="CP042436">
    <property type="protein sequence ID" value="QEC62320.1"/>
    <property type="molecule type" value="Genomic_DNA"/>
</dbReference>
<dbReference type="Proteomes" id="UP000321479">
    <property type="component" value="Chromosome"/>
</dbReference>
<evidence type="ECO:0000313" key="1">
    <source>
        <dbReference type="EMBL" id="QEC62320.1"/>
    </source>
</evidence>
<organism evidence="1 2">
    <name type="scientific">Mucilaginibacter ginsenosidivorans</name>
    <dbReference type="NCBI Taxonomy" id="398053"/>
    <lineage>
        <taxon>Bacteria</taxon>
        <taxon>Pseudomonadati</taxon>
        <taxon>Bacteroidota</taxon>
        <taxon>Sphingobacteriia</taxon>
        <taxon>Sphingobacteriales</taxon>
        <taxon>Sphingobacteriaceae</taxon>
        <taxon>Mucilaginibacter</taxon>
    </lineage>
</organism>
<proteinExistence type="predicted"/>
<evidence type="ECO:0000313" key="2">
    <source>
        <dbReference type="Proteomes" id="UP000321479"/>
    </source>
</evidence>
<reference evidence="1 2" key="1">
    <citation type="journal article" date="2017" name="Curr. Microbiol.">
        <title>Mucilaginibacter ginsenosidivorans sp. nov., Isolated from Soil of Ginseng Field.</title>
        <authorList>
            <person name="Kim M.M."/>
            <person name="Siddiqi M.Z."/>
            <person name="Im W.T."/>
        </authorList>
    </citation>
    <scope>NUCLEOTIDE SEQUENCE [LARGE SCALE GENOMIC DNA]</scope>
    <source>
        <strain evidence="1 2">Gsoil 3017</strain>
    </source>
</reference>
<dbReference type="RefSeq" id="WP_147030897.1">
    <property type="nucleotide sequence ID" value="NZ_CP042436.1"/>
</dbReference>
<accession>A0A5B8UT92</accession>
<sequence>MKTIIIINDGSAEAKHAGELALQIGGKINANLLVANAQKVGALKSLKKEYALTSGKEEAGSETINGLTGYLKSLATADQPADTFKTDITEIDISAFHEKELIQLIIKRNIWMIVKGLTETPVINHETKPVNIHGVLNRVSCPLLIVPAHFCLKAFERIVYMADLRYCRMLVLKHLVELAKPYQASLMVAHISAKGLVPIEDHYAASLFCETVSNKVNYDGLIFNNIKERDSQRALDIMVHEMHTDMVVVVNHRFHFEELVGRYITEILPEHITIPLLVFPY</sequence>
<gene>
    <name evidence="1" type="ORF">FRZ54_06900</name>
</gene>
<dbReference type="KEGG" id="mgin:FRZ54_06900"/>
<dbReference type="SUPFAM" id="SSF52402">
    <property type="entry name" value="Adenine nucleotide alpha hydrolases-like"/>
    <property type="match status" value="2"/>
</dbReference>
<dbReference type="AlphaFoldDB" id="A0A5B8UT92"/>
<name>A0A5B8UT92_9SPHI</name>